<keyword evidence="5" id="KW-1015">Disulfide bond</keyword>
<feature type="disulfide bond" evidence="5">
    <location>
        <begin position="260"/>
        <end position="273"/>
    </location>
</feature>
<dbReference type="InterPro" id="IPR033379">
    <property type="entry name" value="Acid_Pase_AS"/>
</dbReference>
<dbReference type="eggNOG" id="KOG1382">
    <property type="taxonomic scope" value="Eukaryota"/>
</dbReference>
<dbReference type="InterPro" id="IPR016274">
    <property type="entry name" value="Histidine_acid_Pase_euk"/>
</dbReference>
<dbReference type="InParanoid" id="A3LUP9"/>
<evidence type="ECO:0000313" key="6">
    <source>
        <dbReference type="EMBL" id="ABN66997.2"/>
    </source>
</evidence>
<dbReference type="CDD" id="cd07061">
    <property type="entry name" value="HP_HAP_like"/>
    <property type="match status" value="1"/>
</dbReference>
<dbReference type="OMA" id="RGYSPFC"/>
<evidence type="ECO:0000256" key="5">
    <source>
        <dbReference type="PIRSR" id="PIRSR000894-2"/>
    </source>
</evidence>
<dbReference type="SUPFAM" id="SSF53254">
    <property type="entry name" value="Phosphoglycerate mutase-like"/>
    <property type="match status" value="1"/>
</dbReference>
<dbReference type="EC" id="3.1.3.2" evidence="6"/>
<dbReference type="GO" id="GO:0003993">
    <property type="term" value="F:acid phosphatase activity"/>
    <property type="evidence" value="ECO:0007669"/>
    <property type="project" value="UniProtKB-EC"/>
</dbReference>
<dbReference type="OrthoDB" id="6509975at2759"/>
<keyword evidence="2 6" id="KW-0378">Hydrolase</keyword>
<dbReference type="PROSITE" id="PS00778">
    <property type="entry name" value="HIS_ACID_PHOSPHAT_2"/>
    <property type="match status" value="1"/>
</dbReference>
<name>A3LUP9_PICST</name>
<keyword evidence="3" id="KW-0325">Glycoprotein</keyword>
<dbReference type="RefSeq" id="XP_001385026.2">
    <property type="nucleotide sequence ID" value="XM_001384989.1"/>
</dbReference>
<accession>A3LUP9</accession>
<reference evidence="6 7" key="1">
    <citation type="journal article" date="2007" name="Nat. Biotechnol.">
        <title>Genome sequence of the lignocellulose-bioconverting and xylose-fermenting yeast Pichia stipitis.</title>
        <authorList>
            <person name="Jeffries T.W."/>
            <person name="Grigoriev I.V."/>
            <person name="Grimwood J."/>
            <person name="Laplaza J.M."/>
            <person name="Aerts A."/>
            <person name="Salamov A."/>
            <person name="Schmutz J."/>
            <person name="Lindquist E."/>
            <person name="Dehal P."/>
            <person name="Shapiro H."/>
            <person name="Jin Y.S."/>
            <person name="Passoth V."/>
            <person name="Richardson P.M."/>
        </authorList>
    </citation>
    <scope>NUCLEOTIDE SEQUENCE [LARGE SCALE GENOMIC DNA]</scope>
    <source>
        <strain evidence="7">ATCC 58785 / CBS 6054 / NBRC 10063 / NRRL Y-11545</strain>
    </source>
</reference>
<gene>
    <name evidence="6" type="primary">PHO6</name>
    <name evidence="6" type="ORF">PICST_61096</name>
</gene>
<dbReference type="STRING" id="322104.A3LUP9"/>
<feature type="disulfide bond" evidence="5">
    <location>
        <begin position="403"/>
        <end position="411"/>
    </location>
</feature>
<dbReference type="Gene3D" id="3.40.50.1240">
    <property type="entry name" value="Phosphoglycerate mutase-like"/>
    <property type="match status" value="1"/>
</dbReference>
<dbReference type="HOGENOM" id="CLU_020880_3_1_1"/>
<dbReference type="FunCoup" id="A3LUP9">
    <property type="interactions" value="502"/>
</dbReference>
<feature type="disulfide bond" evidence="5">
    <location>
        <begin position="61"/>
        <end position="383"/>
    </location>
</feature>
<dbReference type="KEGG" id="pic:PICST_61096"/>
<dbReference type="Pfam" id="PF00328">
    <property type="entry name" value="His_Phos_2"/>
    <property type="match status" value="1"/>
</dbReference>
<organism evidence="6 7">
    <name type="scientific">Scheffersomyces stipitis (strain ATCC 58785 / CBS 6054 / NBRC 10063 / NRRL Y-11545)</name>
    <name type="common">Yeast</name>
    <name type="synonym">Pichia stipitis</name>
    <dbReference type="NCBI Taxonomy" id="322104"/>
    <lineage>
        <taxon>Eukaryota</taxon>
        <taxon>Fungi</taxon>
        <taxon>Dikarya</taxon>
        <taxon>Ascomycota</taxon>
        <taxon>Saccharomycotina</taxon>
        <taxon>Pichiomycetes</taxon>
        <taxon>Debaryomycetaceae</taxon>
        <taxon>Scheffersomyces</taxon>
    </lineage>
</organism>
<evidence type="ECO:0000256" key="4">
    <source>
        <dbReference type="PIRSR" id="PIRSR000894-1"/>
    </source>
</evidence>
<evidence type="ECO:0000256" key="3">
    <source>
        <dbReference type="ARBA" id="ARBA00023180"/>
    </source>
</evidence>
<feature type="disulfide bond" evidence="5">
    <location>
        <begin position="212"/>
        <end position="433"/>
    </location>
</feature>
<dbReference type="PANTHER" id="PTHR20963">
    <property type="entry name" value="MULTIPLE INOSITOL POLYPHOSPHATE PHOSPHATASE-RELATED"/>
    <property type="match status" value="1"/>
</dbReference>
<dbReference type="EMBL" id="CP000499">
    <property type="protein sequence ID" value="ABN66997.2"/>
    <property type="molecule type" value="Genomic_DNA"/>
</dbReference>
<dbReference type="InterPro" id="IPR000560">
    <property type="entry name" value="His_Pase_clade-2"/>
</dbReference>
<keyword evidence="7" id="KW-1185">Reference proteome</keyword>
<evidence type="ECO:0000256" key="1">
    <source>
        <dbReference type="ARBA" id="ARBA00005375"/>
    </source>
</evidence>
<dbReference type="GeneID" id="4839156"/>
<dbReference type="AlphaFoldDB" id="A3LUP9"/>
<sequence>MVAIVKFLQHGLLLSGPVYEDVATPQQASMEQYNIVRYLGGSAPYIQRPGYGISSDIPPHCNLQQVHLLSRHGERYPSKGDGIYFESVLEKFKSHMEPFKGSLSFLNEYKYFVADKQNYEKETAPWNSKGPYAGTSDELRHGAAFRKKYGRLYKKGAVVPVFTSNSQRCHQSANFFVRGFLGDSYKDELVDFVIVSEDGSMGLNSLTPRYACSKFDNEVNKDKIGQYDLSYLSDILERFKRENPSLTITVDDVSSLFLWCAFEINVKGSSPFCGLFTNEEFIKSSYRTDLGNYYTTGPGNPLTRTAGSAMVRAFLKLLSDDAADNKIWLSFTHDTDIEMFLSSLGISDVTEQLPTTHVPFPNEYSSAELLPQGARIYTEKYQCGDKSYIRYIVNDAVIPIKDCSHGPGFGCEFKEYEEYIHNRLKYQDFASQCGPERGSPLDLTFYWDYKTIKYDAPLIDQ</sequence>
<feature type="active site" description="Nucleophile" evidence="4">
    <location>
        <position position="72"/>
    </location>
</feature>
<feature type="active site" description="Proton donor" evidence="4">
    <location>
        <position position="334"/>
    </location>
</feature>
<dbReference type="PIRSF" id="PIRSF000894">
    <property type="entry name" value="Acid_phosphatase"/>
    <property type="match status" value="1"/>
</dbReference>
<protein>
    <submittedName>
        <fullName evidence="6">Acid phosphatase, secreted</fullName>
        <ecNumber evidence="6">3.1.3.2</ecNumber>
    </submittedName>
</protein>
<dbReference type="Proteomes" id="UP000002258">
    <property type="component" value="Chromosome 5"/>
</dbReference>
<dbReference type="GO" id="GO:0009277">
    <property type="term" value="C:fungal-type cell wall"/>
    <property type="evidence" value="ECO:0007669"/>
    <property type="project" value="TreeGrafter"/>
</dbReference>
<evidence type="ECO:0000256" key="2">
    <source>
        <dbReference type="ARBA" id="ARBA00022801"/>
    </source>
</evidence>
<comment type="similarity">
    <text evidence="1">Belongs to the histidine acid phosphatase family.</text>
</comment>
<proteinExistence type="inferred from homology"/>
<dbReference type="PANTHER" id="PTHR20963:SF18">
    <property type="entry name" value="ACID PHOSPHATASE PHO11-RELATED"/>
    <property type="match status" value="1"/>
</dbReference>
<dbReference type="InterPro" id="IPR029033">
    <property type="entry name" value="His_PPase_superfam"/>
</dbReference>
<dbReference type="PROSITE" id="PS00616">
    <property type="entry name" value="HIS_ACID_PHOSPHAT_1"/>
    <property type="match status" value="1"/>
</dbReference>
<evidence type="ECO:0000313" key="7">
    <source>
        <dbReference type="Proteomes" id="UP000002258"/>
    </source>
</evidence>